<dbReference type="RefSeq" id="XP_002778147.1">
    <property type="nucleotide sequence ID" value="XM_002778101.1"/>
</dbReference>
<accession>C5L084</accession>
<dbReference type="Proteomes" id="UP000007800">
    <property type="component" value="Unassembled WGS sequence"/>
</dbReference>
<dbReference type="EMBL" id="GG677981">
    <property type="protein sequence ID" value="EER09942.1"/>
    <property type="molecule type" value="Genomic_DNA"/>
</dbReference>
<dbReference type="GeneID" id="9038051"/>
<name>C5L084_PERM5</name>
<protein>
    <submittedName>
        <fullName evidence="1">Uncharacterized protein</fullName>
    </submittedName>
</protein>
<organism evidence="2">
    <name type="scientific">Perkinsus marinus (strain ATCC 50983 / TXsc)</name>
    <dbReference type="NCBI Taxonomy" id="423536"/>
    <lineage>
        <taxon>Eukaryota</taxon>
        <taxon>Sar</taxon>
        <taxon>Alveolata</taxon>
        <taxon>Perkinsozoa</taxon>
        <taxon>Perkinsea</taxon>
        <taxon>Perkinsida</taxon>
        <taxon>Perkinsidae</taxon>
        <taxon>Perkinsus</taxon>
    </lineage>
</organism>
<evidence type="ECO:0000313" key="1">
    <source>
        <dbReference type="EMBL" id="EER09942.1"/>
    </source>
</evidence>
<evidence type="ECO:0000313" key="2">
    <source>
        <dbReference type="Proteomes" id="UP000007800"/>
    </source>
</evidence>
<reference evidence="1 2" key="1">
    <citation type="submission" date="2008-07" db="EMBL/GenBank/DDBJ databases">
        <authorList>
            <person name="El-Sayed N."/>
            <person name="Caler E."/>
            <person name="Inman J."/>
            <person name="Amedeo P."/>
            <person name="Hass B."/>
            <person name="Wortman J."/>
        </authorList>
    </citation>
    <scope>NUCLEOTIDE SEQUENCE [LARGE SCALE GENOMIC DNA]</scope>
    <source>
        <strain evidence="2">ATCC 50983 / TXsc</strain>
    </source>
</reference>
<keyword evidence="2" id="KW-1185">Reference proteome</keyword>
<dbReference type="AlphaFoldDB" id="C5L084"/>
<proteinExistence type="predicted"/>
<dbReference type="InParanoid" id="C5L084"/>
<gene>
    <name evidence="1" type="ORF">Pmar_PMAR018587</name>
</gene>
<sequence length="71" mass="8200">MHVETTTWTRDSHELFDYESRSTAKSNFQVVGNARFIRRNGEVSMEPDSTDVVEPAEPTDYLLKCVNFDTK</sequence>